<dbReference type="EMBL" id="LNQE01001766">
    <property type="protein sequence ID" value="KUG05810.1"/>
    <property type="molecule type" value="Genomic_DNA"/>
</dbReference>
<feature type="transmembrane region" description="Helical" evidence="1">
    <location>
        <begin position="21"/>
        <end position="40"/>
    </location>
</feature>
<evidence type="ECO:0000256" key="1">
    <source>
        <dbReference type="SAM" id="Phobius"/>
    </source>
</evidence>
<keyword evidence="1" id="KW-1133">Transmembrane helix</keyword>
<dbReference type="AlphaFoldDB" id="A0A0W8EAW8"/>
<keyword evidence="1" id="KW-0472">Membrane</keyword>
<sequence>MGGSDGEHAGCCPVFGAESGIPLIGLGVLMMIFGIVPHLLSSPSPFPLPITGVFIGFGIFLIWAGVSR</sequence>
<evidence type="ECO:0000313" key="2">
    <source>
        <dbReference type="EMBL" id="KUG05810.1"/>
    </source>
</evidence>
<comment type="caution">
    <text evidence="2">The sequence shown here is derived from an EMBL/GenBank/DDBJ whole genome shotgun (WGS) entry which is preliminary data.</text>
</comment>
<accession>A0A0W8EAW8</accession>
<gene>
    <name evidence="2" type="ORF">ASZ90_016790</name>
</gene>
<protein>
    <submittedName>
        <fullName evidence="2">Uncharacterized protein</fullName>
    </submittedName>
</protein>
<organism evidence="2">
    <name type="scientific">hydrocarbon metagenome</name>
    <dbReference type="NCBI Taxonomy" id="938273"/>
    <lineage>
        <taxon>unclassified sequences</taxon>
        <taxon>metagenomes</taxon>
        <taxon>ecological metagenomes</taxon>
    </lineage>
</organism>
<proteinExistence type="predicted"/>
<keyword evidence="1" id="KW-0812">Transmembrane</keyword>
<name>A0A0W8EAW8_9ZZZZ</name>
<feature type="transmembrane region" description="Helical" evidence="1">
    <location>
        <begin position="46"/>
        <end position="66"/>
    </location>
</feature>
<reference evidence="2" key="1">
    <citation type="journal article" date="2015" name="Proc. Natl. Acad. Sci. U.S.A.">
        <title>Networks of energetic and metabolic interactions define dynamics in microbial communities.</title>
        <authorList>
            <person name="Embree M."/>
            <person name="Liu J.K."/>
            <person name="Al-Bassam M.M."/>
            <person name="Zengler K."/>
        </authorList>
    </citation>
    <scope>NUCLEOTIDE SEQUENCE</scope>
</reference>